<dbReference type="PANTHER" id="PTHR12019:SF9">
    <property type="entry name" value="THYMOPOIETIN"/>
    <property type="match status" value="1"/>
</dbReference>
<keyword evidence="2" id="KW-0472">Membrane</keyword>
<dbReference type="PROSITE" id="PS50954">
    <property type="entry name" value="LEM"/>
    <property type="match status" value="1"/>
</dbReference>
<feature type="transmembrane region" description="Helical" evidence="2">
    <location>
        <begin position="182"/>
        <end position="206"/>
    </location>
</feature>
<dbReference type="Pfam" id="PF03020">
    <property type="entry name" value="LEM"/>
    <property type="match status" value="1"/>
</dbReference>
<feature type="transmembrane region" description="Helical" evidence="2">
    <location>
        <begin position="240"/>
        <end position="263"/>
    </location>
</feature>
<feature type="domain" description="LEM" evidence="3">
    <location>
        <begin position="8"/>
        <end position="52"/>
    </location>
</feature>
<dbReference type="PANTHER" id="PTHR12019">
    <property type="entry name" value="LAMINA-ASSOCIATED POLYPEPTIDE THYMOPOIETIN"/>
    <property type="match status" value="1"/>
</dbReference>
<feature type="compositionally biased region" description="Acidic residues" evidence="1">
    <location>
        <begin position="103"/>
        <end position="112"/>
    </location>
</feature>
<dbReference type="CDD" id="cd12940">
    <property type="entry name" value="LEM_LAP2_LEMD1"/>
    <property type="match status" value="1"/>
</dbReference>
<evidence type="ECO:0000259" key="3">
    <source>
        <dbReference type="PROSITE" id="PS50954"/>
    </source>
</evidence>
<dbReference type="InterPro" id="IPR011015">
    <property type="entry name" value="LEM/LEM-like_dom_sf"/>
</dbReference>
<feature type="compositionally biased region" description="Polar residues" evidence="1">
    <location>
        <begin position="48"/>
        <end position="60"/>
    </location>
</feature>
<dbReference type="Gene3D" id="1.10.720.40">
    <property type="match status" value="1"/>
</dbReference>
<evidence type="ECO:0000256" key="2">
    <source>
        <dbReference type="SAM" id="Phobius"/>
    </source>
</evidence>
<keyword evidence="4" id="KW-1185">Reference proteome</keyword>
<evidence type="ECO:0000313" key="4">
    <source>
        <dbReference type="Proteomes" id="UP000050741"/>
    </source>
</evidence>
<feature type="region of interest" description="Disordered" evidence="1">
    <location>
        <begin position="48"/>
        <end position="120"/>
    </location>
</feature>
<accession>A0A183BYR8</accession>
<sequence length="302" mass="32353">MSEVAESPSSISDLTDAELRTQLTSHGITAGPIVVSTRKVYEKKLQSVLNGDGTSSENLENGTMNGGGSGTMNGGGTPLRETTPLMNFEANSSPRPTPVPEEQGSDDDDEPSESARLLTPGEVRKFRLSFKGMDSPNSNAIRQRREYSPLLGGATNSLLLGNGTHRQAVEKKKPYYLRVQRVGVSLFVLGVTGAFLMVLVCVRSLASVKPRGGDGGGQQLALARPKLLSTISRTIPPPPITLATAAAIDALTDCLLLILLLLLSECVCLPALQQQLPPKWMELSPAVPSHLRRRNHQPFLLP</sequence>
<proteinExistence type="predicted"/>
<dbReference type="FunFam" id="1.10.720.40:FF:000001">
    <property type="entry name" value="LEM domain containing 2, isoform CRA_a"/>
    <property type="match status" value="1"/>
</dbReference>
<dbReference type="SMART" id="SM00540">
    <property type="entry name" value="LEM"/>
    <property type="match status" value="1"/>
</dbReference>
<dbReference type="InterPro" id="IPR003887">
    <property type="entry name" value="LEM_dom"/>
</dbReference>
<name>A0A183BYR8_GLOPA</name>
<dbReference type="AlphaFoldDB" id="A0A183BYR8"/>
<keyword evidence="2" id="KW-0812">Transmembrane</keyword>
<organism evidence="4 5">
    <name type="scientific">Globodera pallida</name>
    <name type="common">Potato cyst nematode worm</name>
    <name type="synonym">Heterodera pallida</name>
    <dbReference type="NCBI Taxonomy" id="36090"/>
    <lineage>
        <taxon>Eukaryota</taxon>
        <taxon>Metazoa</taxon>
        <taxon>Ecdysozoa</taxon>
        <taxon>Nematoda</taxon>
        <taxon>Chromadorea</taxon>
        <taxon>Rhabditida</taxon>
        <taxon>Tylenchina</taxon>
        <taxon>Tylenchomorpha</taxon>
        <taxon>Tylenchoidea</taxon>
        <taxon>Heteroderidae</taxon>
        <taxon>Heteroderinae</taxon>
        <taxon>Globodera</taxon>
    </lineage>
</organism>
<feature type="compositionally biased region" description="Gly residues" evidence="1">
    <location>
        <begin position="64"/>
        <end position="77"/>
    </location>
</feature>
<reference evidence="4" key="1">
    <citation type="submission" date="2014-05" db="EMBL/GenBank/DDBJ databases">
        <title>The genome and life-stage specific transcriptomes of Globodera pallida elucidate key aspects of plant parasitism by a cyst nematode.</title>
        <authorList>
            <person name="Cotton J.A."/>
            <person name="Lilley C.J."/>
            <person name="Jones L.M."/>
            <person name="Kikuchi T."/>
            <person name="Reid A.J."/>
            <person name="Thorpe P."/>
            <person name="Tsai I.J."/>
            <person name="Beasley H."/>
            <person name="Blok V."/>
            <person name="Cock P.J.A."/>
            <person name="Van den Akker S.E."/>
            <person name="Holroyd N."/>
            <person name="Hunt M."/>
            <person name="Mantelin S."/>
            <person name="Naghra H."/>
            <person name="Pain A."/>
            <person name="Palomares-Rius J.E."/>
            <person name="Zarowiecki M."/>
            <person name="Berriman M."/>
            <person name="Jones J.T."/>
            <person name="Urwin P.E."/>
        </authorList>
    </citation>
    <scope>NUCLEOTIDE SEQUENCE [LARGE SCALE GENOMIC DNA]</scope>
    <source>
        <strain evidence="4">Lindley</strain>
    </source>
</reference>
<evidence type="ECO:0000313" key="5">
    <source>
        <dbReference type="WBParaSite" id="GPLIN_000575800"/>
    </source>
</evidence>
<keyword evidence="2" id="KW-1133">Transmembrane helix</keyword>
<dbReference type="Proteomes" id="UP000050741">
    <property type="component" value="Unassembled WGS sequence"/>
</dbReference>
<dbReference type="InterPro" id="IPR051656">
    <property type="entry name" value="LEM_domain"/>
</dbReference>
<dbReference type="SUPFAM" id="SSF63451">
    <property type="entry name" value="LEM domain"/>
    <property type="match status" value="1"/>
</dbReference>
<dbReference type="WBParaSite" id="GPLIN_000575800">
    <property type="protein sequence ID" value="GPLIN_000575800"/>
    <property type="gene ID" value="GPLIN_000575800"/>
</dbReference>
<reference evidence="5" key="2">
    <citation type="submission" date="2016-06" db="UniProtKB">
        <authorList>
            <consortium name="WormBaseParasite"/>
        </authorList>
    </citation>
    <scope>IDENTIFICATION</scope>
</reference>
<evidence type="ECO:0000256" key="1">
    <source>
        <dbReference type="SAM" id="MobiDB-lite"/>
    </source>
</evidence>
<protein>
    <submittedName>
        <fullName evidence="5">LEM domain-containing protein</fullName>
    </submittedName>
</protein>